<sequence length="473" mass="53669">MDSTRTLSFQSLQLADADGNNAVTSKEIRALHLHRQLSSAEHIHHEAASPLPKRLSPAVFASITETQPRHAPWLKKALARMETSQAFWKEREPTPKSATTRRKTIPKPSVPAPPSCATIWEAASTGNVSELRRLLEVEKRDVFRHHEADGGRTILHYACWHGHVNIVMYATMFVQATKGLEALRLFVNCIDSAYSRCTPLLEACRSYKGHLNDKLKIIKLLVLYGATLEHQDAHGDNALHWSARVSSLPIVRYLVKETDAAVFAVIADNYKHEKPLDIAKRMLQRKPSMQATEVYDLLRHVYRECNIRLKIQYGKKIRLHQEAERKSKRNEEVVYALDTARVCASRADGLWRSCHEAAESARNALEAKLLDDAGKEAVGRAQLWLDTKDGKAWAKKELPAALDDLKNLIQDGTLPKPRDMKKVAAVRLGEAYIAMQETDARDQMRKKFMREHPLLESRDVEFFKRLVLAAPHK</sequence>
<dbReference type="PANTHER" id="PTHR24171:SF8">
    <property type="entry name" value="BRCA1-ASSOCIATED RING DOMAIN PROTEIN 1"/>
    <property type="match status" value="1"/>
</dbReference>
<dbReference type="EMBL" id="KK583258">
    <property type="protein sequence ID" value="KDO23048.1"/>
    <property type="molecule type" value="Genomic_DNA"/>
</dbReference>
<feature type="region of interest" description="Disordered" evidence="3">
    <location>
        <begin position="87"/>
        <end position="112"/>
    </location>
</feature>
<protein>
    <submittedName>
        <fullName evidence="4">Uncharacterized protein</fullName>
    </submittedName>
</protein>
<dbReference type="GeneID" id="24133904"/>
<dbReference type="GO" id="GO:0004842">
    <property type="term" value="F:ubiquitin-protein transferase activity"/>
    <property type="evidence" value="ECO:0007669"/>
    <property type="project" value="TreeGrafter"/>
</dbReference>
<dbReference type="KEGG" id="spar:SPRG_11895"/>
<evidence type="ECO:0000313" key="4">
    <source>
        <dbReference type="EMBL" id="KDO23048.1"/>
    </source>
</evidence>
<dbReference type="Gene3D" id="1.25.40.20">
    <property type="entry name" value="Ankyrin repeat-containing domain"/>
    <property type="match status" value="1"/>
</dbReference>
<dbReference type="InterPro" id="IPR002110">
    <property type="entry name" value="Ankyrin_rpt"/>
</dbReference>
<dbReference type="PROSITE" id="PS00018">
    <property type="entry name" value="EF_HAND_1"/>
    <property type="match status" value="1"/>
</dbReference>
<evidence type="ECO:0000256" key="3">
    <source>
        <dbReference type="SAM" id="MobiDB-lite"/>
    </source>
</evidence>
<name>A0A067BXP4_SAPPC</name>
<gene>
    <name evidence="4" type="ORF">SPRG_11895</name>
</gene>
<dbReference type="Pfam" id="PF12796">
    <property type="entry name" value="Ank_2"/>
    <property type="match status" value="1"/>
</dbReference>
<evidence type="ECO:0000313" key="5">
    <source>
        <dbReference type="Proteomes" id="UP000030745"/>
    </source>
</evidence>
<dbReference type="OMA" id="HQDAHGD"/>
<organism evidence="4 5">
    <name type="scientific">Saprolegnia parasitica (strain CBS 223.65)</name>
    <dbReference type="NCBI Taxonomy" id="695850"/>
    <lineage>
        <taxon>Eukaryota</taxon>
        <taxon>Sar</taxon>
        <taxon>Stramenopiles</taxon>
        <taxon>Oomycota</taxon>
        <taxon>Saprolegniomycetes</taxon>
        <taxon>Saprolegniales</taxon>
        <taxon>Saprolegniaceae</taxon>
        <taxon>Saprolegnia</taxon>
    </lineage>
</organism>
<dbReference type="PANTHER" id="PTHR24171">
    <property type="entry name" value="ANKYRIN REPEAT DOMAIN-CONTAINING PROTEIN 39-RELATED"/>
    <property type="match status" value="1"/>
</dbReference>
<dbReference type="GO" id="GO:0085020">
    <property type="term" value="P:protein K6-linked ubiquitination"/>
    <property type="evidence" value="ECO:0007669"/>
    <property type="project" value="TreeGrafter"/>
</dbReference>
<dbReference type="VEuPathDB" id="FungiDB:SPRG_11895"/>
<accession>A0A067BXP4</accession>
<dbReference type="InterPro" id="IPR036770">
    <property type="entry name" value="Ankyrin_rpt-contain_sf"/>
</dbReference>
<dbReference type="RefSeq" id="XP_012206165.1">
    <property type="nucleotide sequence ID" value="XM_012350775.1"/>
</dbReference>
<dbReference type="STRING" id="695850.A0A067BXP4"/>
<keyword evidence="2" id="KW-0040">ANK repeat</keyword>
<evidence type="ECO:0000256" key="2">
    <source>
        <dbReference type="ARBA" id="ARBA00023043"/>
    </source>
</evidence>
<proteinExistence type="predicted"/>
<evidence type="ECO:0000256" key="1">
    <source>
        <dbReference type="ARBA" id="ARBA00022737"/>
    </source>
</evidence>
<dbReference type="Pfam" id="PF00023">
    <property type="entry name" value="Ank"/>
    <property type="match status" value="1"/>
</dbReference>
<keyword evidence="5" id="KW-1185">Reference proteome</keyword>
<dbReference type="Proteomes" id="UP000030745">
    <property type="component" value="Unassembled WGS sequence"/>
</dbReference>
<dbReference type="SMART" id="SM00248">
    <property type="entry name" value="ANK"/>
    <property type="match status" value="3"/>
</dbReference>
<dbReference type="SUPFAM" id="SSF48403">
    <property type="entry name" value="Ankyrin repeat"/>
    <property type="match status" value="1"/>
</dbReference>
<dbReference type="InterPro" id="IPR018247">
    <property type="entry name" value="EF_Hand_1_Ca_BS"/>
</dbReference>
<reference evidence="4 5" key="1">
    <citation type="journal article" date="2013" name="PLoS Genet.">
        <title>Distinctive expansion of potential virulence genes in the genome of the oomycete fish pathogen Saprolegnia parasitica.</title>
        <authorList>
            <person name="Jiang R.H."/>
            <person name="de Bruijn I."/>
            <person name="Haas B.J."/>
            <person name="Belmonte R."/>
            <person name="Lobach L."/>
            <person name="Christie J."/>
            <person name="van den Ackerveken G."/>
            <person name="Bottin A."/>
            <person name="Bulone V."/>
            <person name="Diaz-Moreno S.M."/>
            <person name="Dumas B."/>
            <person name="Fan L."/>
            <person name="Gaulin E."/>
            <person name="Govers F."/>
            <person name="Grenville-Briggs L.J."/>
            <person name="Horner N.R."/>
            <person name="Levin J.Z."/>
            <person name="Mammella M."/>
            <person name="Meijer H.J."/>
            <person name="Morris P."/>
            <person name="Nusbaum C."/>
            <person name="Oome S."/>
            <person name="Phillips A.J."/>
            <person name="van Rooyen D."/>
            <person name="Rzeszutek E."/>
            <person name="Saraiva M."/>
            <person name="Secombes C.J."/>
            <person name="Seidl M.F."/>
            <person name="Snel B."/>
            <person name="Stassen J.H."/>
            <person name="Sykes S."/>
            <person name="Tripathy S."/>
            <person name="van den Berg H."/>
            <person name="Vega-Arreguin J.C."/>
            <person name="Wawra S."/>
            <person name="Young S.K."/>
            <person name="Zeng Q."/>
            <person name="Dieguez-Uribeondo J."/>
            <person name="Russ C."/>
            <person name="Tyler B.M."/>
            <person name="van West P."/>
        </authorList>
    </citation>
    <scope>NUCLEOTIDE SEQUENCE [LARGE SCALE GENOMIC DNA]</scope>
    <source>
        <strain evidence="4 5">CBS 223.65</strain>
    </source>
</reference>
<dbReference type="OrthoDB" id="2157354at2759"/>
<dbReference type="AlphaFoldDB" id="A0A067BXP4"/>
<keyword evidence="1" id="KW-0677">Repeat</keyword>